<organism evidence="2 3">
    <name type="scientific">Lutimaribacter marinistellae</name>
    <dbReference type="NCBI Taxonomy" id="1820329"/>
    <lineage>
        <taxon>Bacteria</taxon>
        <taxon>Pseudomonadati</taxon>
        <taxon>Pseudomonadota</taxon>
        <taxon>Alphaproteobacteria</taxon>
        <taxon>Rhodobacterales</taxon>
        <taxon>Roseobacteraceae</taxon>
        <taxon>Lutimaribacter</taxon>
    </lineage>
</organism>
<dbReference type="PROSITE" id="PS50194">
    <property type="entry name" value="FILAMIN_REPEAT"/>
    <property type="match status" value="1"/>
</dbReference>
<evidence type="ECO:0000313" key="3">
    <source>
        <dbReference type="Proteomes" id="UP001595629"/>
    </source>
</evidence>
<dbReference type="InterPro" id="IPR017868">
    <property type="entry name" value="Filamin/ABP280_repeat-like"/>
</dbReference>
<gene>
    <name evidence="2" type="ORF">ACFORG_14260</name>
</gene>
<comment type="caution">
    <text evidence="2">The sequence shown here is derived from an EMBL/GenBank/DDBJ whole genome shotgun (WGS) entry which is preliminary data.</text>
</comment>
<evidence type="ECO:0000256" key="1">
    <source>
        <dbReference type="SAM" id="SignalP"/>
    </source>
</evidence>
<accession>A0ABV7TJ57</accession>
<proteinExistence type="predicted"/>
<reference evidence="3" key="1">
    <citation type="journal article" date="2019" name="Int. J. Syst. Evol. Microbiol.">
        <title>The Global Catalogue of Microorganisms (GCM) 10K type strain sequencing project: providing services to taxonomists for standard genome sequencing and annotation.</title>
        <authorList>
            <consortium name="The Broad Institute Genomics Platform"/>
            <consortium name="The Broad Institute Genome Sequencing Center for Infectious Disease"/>
            <person name="Wu L."/>
            <person name="Ma J."/>
        </authorList>
    </citation>
    <scope>NUCLEOTIDE SEQUENCE [LARGE SCALE GENOMIC DNA]</scope>
    <source>
        <strain evidence="3">KCTC 42911</strain>
    </source>
</reference>
<evidence type="ECO:0000313" key="2">
    <source>
        <dbReference type="EMBL" id="MFC3614930.1"/>
    </source>
</evidence>
<feature type="chain" id="PRO_5046673482" description="Ca-activated chloride channel family protein" evidence="1">
    <location>
        <begin position="21"/>
        <end position="549"/>
    </location>
</feature>
<evidence type="ECO:0008006" key="4">
    <source>
        <dbReference type="Google" id="ProtNLM"/>
    </source>
</evidence>
<name>A0ABV7TJ57_9RHOB</name>
<feature type="signal peptide" evidence="1">
    <location>
        <begin position="1"/>
        <end position="20"/>
    </location>
</feature>
<keyword evidence="1" id="KW-0732">Signal</keyword>
<dbReference type="RefSeq" id="WP_386736207.1">
    <property type="nucleotide sequence ID" value="NZ_JBHRXI010000016.1"/>
</dbReference>
<sequence>MPRIHSLALLSCLLPGVAFAQSPAGENVPQAKTETTTELQATLSHPDRAEGGSTLDIDWSGPGADGDLITLSVAGTGRPLAQAYTRKGNPARIVLPPEPGTYELRYLTAKGKVLATNPLGVTAPILNLSYPAEVAAGTSFDVAWRGPGQGADTIRIGPPDSPDQSHLAYIRSGNPARLIAPTNPGTYEIRYVFRDGQVLLTRPLTVTATPLGLDAPRRVPAGSKFAVTWKGPDQTGDIIEIASPGNGAPTDYAYTRSGNPASLFAPTTPGLYELRYRFRNRETLVAQPITVTAIDLSLDFPEEVPAGARFKVTWQGPGQPSDNIQISSPGDEEYEDYAYLTLGNPVELVAPARAGTYELRYLFRDDEVLIARPITVTPVPVKLDHPATIPGGSSFAVAWSGPNQRGDTVQIARPDDPADDGLTYAFMQDAAPVRMIAPLRPGSYEVRYVFQDEEVLLRQPLEVTAPDLALFAPDRVAPGESFEVEWVGPDQPGDTIQIRQRGERARDFAYVRGRNPVTFTAPDTPGTYELRYMFLGDEVAIRRQIIVAE</sequence>
<keyword evidence="3" id="KW-1185">Reference proteome</keyword>
<dbReference type="EMBL" id="JBHRXI010000016">
    <property type="protein sequence ID" value="MFC3614930.1"/>
    <property type="molecule type" value="Genomic_DNA"/>
</dbReference>
<dbReference type="Proteomes" id="UP001595629">
    <property type="component" value="Unassembled WGS sequence"/>
</dbReference>
<protein>
    <recommendedName>
        <fullName evidence="4">Ca-activated chloride channel family protein</fullName>
    </recommendedName>
</protein>